<sequence length="484" mass="53774">HYVPCEDGYLYILNADGTTPQTQAALPAKDLELWKIRNPLTGPLAKPEFDWYTNYGDFGGTNANAQDLKPPLRMRWARRLEGTVKHLPVCGGGRLYTHTAEGQIIAVEQDTGRLLWRRYWPDVYLSFTSPLYIDGKLLIPQAGIKKSVMRCLDAATGDLLWEAPFTGSPSWSRQFPPVVSGNIAIYASGSGEYAAQGTEKAFTFGGKPAVKEDGREVMSWIYSNDNPYYPRDHRPRIWAWDLDTGKVVWEKDFSDYGRGGNDCGIAILDGKLYYSTFFGYASSQRKRRGLPVENNGITACLDPRTGDVLWLTNKYYVTSKCTLSARDGRIYIGGYNRANEDTQDRFVWCLDAKDGALVWQSDAVTSALNVVTVGKDYIFSNALRGKGNVFDHKTGKVVNSIGHNYACCRFTLSEPYVLGANMDMIDLSDDGKLVSTGPAIDSRECLGAVVSNGRIFYTSQASGFIVSQTYGEASKKLPAVWERP</sequence>
<evidence type="ECO:0000313" key="3">
    <source>
        <dbReference type="Proteomes" id="UP000263642"/>
    </source>
</evidence>
<dbReference type="InterPro" id="IPR011047">
    <property type="entry name" value="Quinoprotein_ADH-like_sf"/>
</dbReference>
<dbReference type="Pfam" id="PF13360">
    <property type="entry name" value="PQQ_2"/>
    <property type="match status" value="2"/>
</dbReference>
<dbReference type="EMBL" id="DQAY01000123">
    <property type="protein sequence ID" value="HCO25315.1"/>
    <property type="molecule type" value="Genomic_DNA"/>
</dbReference>
<dbReference type="AlphaFoldDB" id="A0A3D3R910"/>
<evidence type="ECO:0000259" key="1">
    <source>
        <dbReference type="Pfam" id="PF13360"/>
    </source>
</evidence>
<feature type="domain" description="Pyrrolo-quinoline quinone repeat" evidence="1">
    <location>
        <begin position="296"/>
        <end position="397"/>
    </location>
</feature>
<dbReference type="Gene3D" id="2.40.128.630">
    <property type="match status" value="1"/>
</dbReference>
<dbReference type="Gene3D" id="2.130.10.10">
    <property type="entry name" value="YVTN repeat-like/Quinoprotein amine dehydrogenase"/>
    <property type="match status" value="1"/>
</dbReference>
<proteinExistence type="predicted"/>
<organism evidence="2 3">
    <name type="scientific">Gimesia maris</name>
    <dbReference type="NCBI Taxonomy" id="122"/>
    <lineage>
        <taxon>Bacteria</taxon>
        <taxon>Pseudomonadati</taxon>
        <taxon>Planctomycetota</taxon>
        <taxon>Planctomycetia</taxon>
        <taxon>Planctomycetales</taxon>
        <taxon>Planctomycetaceae</taxon>
        <taxon>Gimesia</taxon>
    </lineage>
</organism>
<reference evidence="2 3" key="1">
    <citation type="journal article" date="2018" name="Nat. Biotechnol.">
        <title>A standardized bacterial taxonomy based on genome phylogeny substantially revises the tree of life.</title>
        <authorList>
            <person name="Parks D.H."/>
            <person name="Chuvochina M."/>
            <person name="Waite D.W."/>
            <person name="Rinke C."/>
            <person name="Skarshewski A."/>
            <person name="Chaumeil P.A."/>
            <person name="Hugenholtz P."/>
        </authorList>
    </citation>
    <scope>NUCLEOTIDE SEQUENCE [LARGE SCALE GENOMIC DNA]</scope>
    <source>
        <strain evidence="2">UBA9375</strain>
    </source>
</reference>
<dbReference type="InterPro" id="IPR015943">
    <property type="entry name" value="WD40/YVTN_repeat-like_dom_sf"/>
</dbReference>
<protein>
    <recommendedName>
        <fullName evidence="1">Pyrrolo-quinoline quinone repeat domain-containing protein</fullName>
    </recommendedName>
</protein>
<dbReference type="PANTHER" id="PTHR34512:SF30">
    <property type="entry name" value="OUTER MEMBRANE PROTEIN ASSEMBLY FACTOR BAMB"/>
    <property type="match status" value="1"/>
</dbReference>
<feature type="domain" description="Pyrrolo-quinoline quinone repeat" evidence="1">
    <location>
        <begin position="74"/>
        <end position="250"/>
    </location>
</feature>
<dbReference type="SMART" id="SM00564">
    <property type="entry name" value="PQQ"/>
    <property type="match status" value="4"/>
</dbReference>
<dbReference type="SUPFAM" id="SSF50998">
    <property type="entry name" value="Quinoprotein alcohol dehydrogenase-like"/>
    <property type="match status" value="1"/>
</dbReference>
<feature type="non-terminal residue" evidence="2">
    <location>
        <position position="1"/>
    </location>
</feature>
<name>A0A3D3R910_9PLAN</name>
<evidence type="ECO:0000313" key="2">
    <source>
        <dbReference type="EMBL" id="HCO25315.1"/>
    </source>
</evidence>
<dbReference type="InterPro" id="IPR018391">
    <property type="entry name" value="PQQ_b-propeller_rpt"/>
</dbReference>
<gene>
    <name evidence="2" type="ORF">DIT97_20680</name>
</gene>
<dbReference type="Proteomes" id="UP000263642">
    <property type="component" value="Unassembled WGS sequence"/>
</dbReference>
<accession>A0A3D3R910</accession>
<dbReference type="InterPro" id="IPR002372">
    <property type="entry name" value="PQQ_rpt_dom"/>
</dbReference>
<dbReference type="PANTHER" id="PTHR34512">
    <property type="entry name" value="CELL SURFACE PROTEIN"/>
    <property type="match status" value="1"/>
</dbReference>
<comment type="caution">
    <text evidence="2">The sequence shown here is derived from an EMBL/GenBank/DDBJ whole genome shotgun (WGS) entry which is preliminary data.</text>
</comment>